<dbReference type="AlphaFoldDB" id="A0A4R2EP35"/>
<organism evidence="8 9">
    <name type="scientific">Acetobacteroides hydrogenigenes</name>
    <dbReference type="NCBI Taxonomy" id="979970"/>
    <lineage>
        <taxon>Bacteria</taxon>
        <taxon>Pseudomonadati</taxon>
        <taxon>Bacteroidota</taxon>
        <taxon>Bacteroidia</taxon>
        <taxon>Bacteroidales</taxon>
        <taxon>Rikenellaceae</taxon>
        <taxon>Acetobacteroides</taxon>
    </lineage>
</organism>
<comment type="pathway">
    <text evidence="7">Carbohydrate biosynthesis; dTDP-L-rhamnose biosynthesis.</text>
</comment>
<dbReference type="InterPro" id="IPR000888">
    <property type="entry name" value="RmlC-like"/>
</dbReference>
<dbReference type="RefSeq" id="WP_131838391.1">
    <property type="nucleotide sequence ID" value="NZ_SLWB01000003.1"/>
</dbReference>
<dbReference type="GO" id="GO:0008830">
    <property type="term" value="F:dTDP-4-dehydrorhamnose 3,5-epimerase activity"/>
    <property type="evidence" value="ECO:0007669"/>
    <property type="project" value="UniProtKB-UniRule"/>
</dbReference>
<keyword evidence="9" id="KW-1185">Reference proteome</keyword>
<protein>
    <recommendedName>
        <fullName evidence="4 7">dTDP-4-dehydrorhamnose 3,5-epimerase</fullName>
        <ecNumber evidence="3 7">5.1.3.13</ecNumber>
    </recommendedName>
    <alternativeName>
        <fullName evidence="7">Thymidine diphospho-4-keto-rhamnose 3,5-epimerase</fullName>
    </alternativeName>
</protein>
<dbReference type="PANTHER" id="PTHR21047">
    <property type="entry name" value="DTDP-6-DEOXY-D-GLUCOSE-3,5 EPIMERASE"/>
    <property type="match status" value="1"/>
</dbReference>
<comment type="similarity">
    <text evidence="7">Belongs to the dTDP-4-dehydrorhamnose 3,5-epimerase family.</text>
</comment>
<feature type="active site" description="Proton donor" evidence="5">
    <location>
        <position position="131"/>
    </location>
</feature>
<dbReference type="GO" id="GO:0019305">
    <property type="term" value="P:dTDP-rhamnose biosynthetic process"/>
    <property type="evidence" value="ECO:0007669"/>
    <property type="project" value="UniProtKB-UniRule"/>
</dbReference>
<evidence type="ECO:0000313" key="8">
    <source>
        <dbReference type="EMBL" id="TCN70521.1"/>
    </source>
</evidence>
<sequence length="173" mass="19723">MQFIETKIPGLTIIEPKVFLDNRGYFMESFKEEEFRKAIGSINWIQDNESKSSKGVLRGLHLQTGDFAQAKLVRVVVGKVFDVAVDVRKGSPTYGQYVGVELSDENHRQLFIPRGFAHGFLVLSDTCIFQYKVDNIYCKESEDGFHYESFGIEWPTIDKGFIISEKDAILKLA</sequence>
<name>A0A4R2EP35_9BACT</name>
<comment type="catalytic activity">
    <reaction evidence="1 7">
        <text>dTDP-4-dehydro-6-deoxy-alpha-D-glucose = dTDP-4-dehydro-beta-L-rhamnose</text>
        <dbReference type="Rhea" id="RHEA:16969"/>
        <dbReference type="ChEBI" id="CHEBI:57649"/>
        <dbReference type="ChEBI" id="CHEBI:62830"/>
        <dbReference type="EC" id="5.1.3.13"/>
    </reaction>
</comment>
<dbReference type="NCBIfam" id="TIGR01221">
    <property type="entry name" value="rmlC"/>
    <property type="match status" value="1"/>
</dbReference>
<evidence type="ECO:0000256" key="1">
    <source>
        <dbReference type="ARBA" id="ARBA00001298"/>
    </source>
</evidence>
<gene>
    <name evidence="8" type="ORF">CLV25_10336</name>
</gene>
<dbReference type="OrthoDB" id="9800680at2"/>
<feature type="active site" description="Proton acceptor" evidence="5">
    <location>
        <position position="61"/>
    </location>
</feature>
<evidence type="ECO:0000256" key="7">
    <source>
        <dbReference type="RuleBase" id="RU364069"/>
    </source>
</evidence>
<dbReference type="Pfam" id="PF00908">
    <property type="entry name" value="dTDP_sugar_isom"/>
    <property type="match status" value="1"/>
</dbReference>
<dbReference type="CDD" id="cd00438">
    <property type="entry name" value="cupin_RmlC"/>
    <property type="match status" value="1"/>
</dbReference>
<dbReference type="GO" id="GO:0000271">
    <property type="term" value="P:polysaccharide biosynthetic process"/>
    <property type="evidence" value="ECO:0007669"/>
    <property type="project" value="TreeGrafter"/>
</dbReference>
<dbReference type="EMBL" id="SLWB01000003">
    <property type="protein sequence ID" value="TCN70521.1"/>
    <property type="molecule type" value="Genomic_DNA"/>
</dbReference>
<dbReference type="UniPathway" id="UPA00124"/>
<evidence type="ECO:0000256" key="6">
    <source>
        <dbReference type="PIRSR" id="PIRSR600888-3"/>
    </source>
</evidence>
<dbReference type="GO" id="GO:0005829">
    <property type="term" value="C:cytosol"/>
    <property type="evidence" value="ECO:0007669"/>
    <property type="project" value="TreeGrafter"/>
</dbReference>
<evidence type="ECO:0000256" key="5">
    <source>
        <dbReference type="PIRSR" id="PIRSR600888-1"/>
    </source>
</evidence>
<comment type="function">
    <text evidence="2 7">Catalyzes the epimerization of the C3' and C5'positions of dTDP-6-deoxy-D-xylo-4-hexulose, forming dTDP-6-deoxy-L-lyxo-4-hexulose.</text>
</comment>
<dbReference type="Proteomes" id="UP000294830">
    <property type="component" value="Unassembled WGS sequence"/>
</dbReference>
<reference evidence="8 9" key="1">
    <citation type="submission" date="2019-03" db="EMBL/GenBank/DDBJ databases">
        <title>Genomic Encyclopedia of Archaeal and Bacterial Type Strains, Phase II (KMG-II): from individual species to whole genera.</title>
        <authorList>
            <person name="Goeker M."/>
        </authorList>
    </citation>
    <scope>NUCLEOTIDE SEQUENCE [LARGE SCALE GENOMIC DNA]</scope>
    <source>
        <strain evidence="8 9">RL-C</strain>
    </source>
</reference>
<feature type="site" description="Participates in a stacking interaction with the thymidine ring of dTDP-4-oxo-6-deoxyglucose" evidence="6">
    <location>
        <position position="137"/>
    </location>
</feature>
<evidence type="ECO:0000256" key="2">
    <source>
        <dbReference type="ARBA" id="ARBA00001997"/>
    </source>
</evidence>
<dbReference type="InterPro" id="IPR014710">
    <property type="entry name" value="RmlC-like_jellyroll"/>
</dbReference>
<keyword evidence="7" id="KW-0413">Isomerase</keyword>
<evidence type="ECO:0000256" key="3">
    <source>
        <dbReference type="ARBA" id="ARBA00012098"/>
    </source>
</evidence>
<dbReference type="SUPFAM" id="SSF51182">
    <property type="entry name" value="RmlC-like cupins"/>
    <property type="match status" value="1"/>
</dbReference>
<comment type="subunit">
    <text evidence="7">Homodimer.</text>
</comment>
<evidence type="ECO:0000313" key="9">
    <source>
        <dbReference type="Proteomes" id="UP000294830"/>
    </source>
</evidence>
<dbReference type="Gene3D" id="2.60.120.10">
    <property type="entry name" value="Jelly Rolls"/>
    <property type="match status" value="1"/>
</dbReference>
<comment type="caution">
    <text evidence="8">The sequence shown here is derived from an EMBL/GenBank/DDBJ whole genome shotgun (WGS) entry which is preliminary data.</text>
</comment>
<proteinExistence type="inferred from homology"/>
<accession>A0A4R2EP35</accession>
<dbReference type="InterPro" id="IPR011051">
    <property type="entry name" value="RmlC_Cupin_sf"/>
</dbReference>
<dbReference type="EC" id="5.1.3.13" evidence="3 7"/>
<evidence type="ECO:0000256" key="4">
    <source>
        <dbReference type="ARBA" id="ARBA00019595"/>
    </source>
</evidence>
<dbReference type="PANTHER" id="PTHR21047:SF2">
    <property type="entry name" value="THYMIDINE DIPHOSPHO-4-KETO-RHAMNOSE 3,5-EPIMERASE"/>
    <property type="match status" value="1"/>
</dbReference>